<dbReference type="InterPro" id="IPR037401">
    <property type="entry name" value="SnoaL-like"/>
</dbReference>
<keyword evidence="1" id="KW-0732">Signal</keyword>
<dbReference type="PANTHER" id="PTHR38436:SF1">
    <property type="entry name" value="ESTER CYCLASE"/>
    <property type="match status" value="1"/>
</dbReference>
<dbReference type="InterPro" id="IPR009959">
    <property type="entry name" value="Cyclase_SnoaL-like"/>
</dbReference>
<dbReference type="Gene3D" id="3.10.450.50">
    <property type="match status" value="2"/>
</dbReference>
<dbReference type="PANTHER" id="PTHR38436">
    <property type="entry name" value="POLYKETIDE CYCLASE SNOAL-LIKE DOMAIN"/>
    <property type="match status" value="1"/>
</dbReference>
<proteinExistence type="predicted"/>
<gene>
    <name evidence="3" type="ORF">T190607A01A_10171</name>
</gene>
<dbReference type="InterPro" id="IPR032710">
    <property type="entry name" value="NTF2-like_dom_sf"/>
</dbReference>
<dbReference type="EMBL" id="CAXIXY010000003">
    <property type="protein sequence ID" value="CAL2075319.1"/>
    <property type="molecule type" value="Genomic_DNA"/>
</dbReference>
<evidence type="ECO:0000313" key="4">
    <source>
        <dbReference type="Proteomes" id="UP001497416"/>
    </source>
</evidence>
<sequence length="304" mass="33909">MKNLALILSSVSLMILFAGCSAQSNNPKDIMKNKEAIKAFYNKALTVNSETRPTAVLTPVMGDGYQSSSSTGSKSAEELMGQLEFFWKLIPDLKWDIQQIVNDGDVYVVRSIATGTPNGDFMGLQTDGSKSFKIMTIDIHTMKDGKFLSTNHIEDWATAMQQLKPKNSSNSDETMKVAMDFMGAMGKGDMDKMVSLMHDDMVWHNEGDKSMPWIGPWKGKKVILEKFLPAFGSNFKTIKWEPNDALSKGNTAAFFGNMIGELTKTGKQTSEFTYALRVKVKDGKVILWNWFEDSYAVSNAFHNK</sequence>
<keyword evidence="4" id="KW-1185">Reference proteome</keyword>
<evidence type="ECO:0000256" key="1">
    <source>
        <dbReference type="SAM" id="SignalP"/>
    </source>
</evidence>
<accession>A0ABM9NQR6</accession>
<evidence type="ECO:0000259" key="2">
    <source>
        <dbReference type="Pfam" id="PF12680"/>
    </source>
</evidence>
<feature type="chain" id="PRO_5047199058" evidence="1">
    <location>
        <begin position="25"/>
        <end position="304"/>
    </location>
</feature>
<dbReference type="PROSITE" id="PS51257">
    <property type="entry name" value="PROKAR_LIPOPROTEIN"/>
    <property type="match status" value="1"/>
</dbReference>
<dbReference type="Pfam" id="PF07366">
    <property type="entry name" value="SnoaL"/>
    <property type="match status" value="1"/>
</dbReference>
<evidence type="ECO:0000313" key="3">
    <source>
        <dbReference type="EMBL" id="CAL2075319.1"/>
    </source>
</evidence>
<protein>
    <submittedName>
        <fullName evidence="3">SnoaL-like domain-containing protein</fullName>
    </submittedName>
</protein>
<dbReference type="Pfam" id="PF12680">
    <property type="entry name" value="SnoaL_2"/>
    <property type="match status" value="1"/>
</dbReference>
<dbReference type="RefSeq" id="WP_348709659.1">
    <property type="nucleotide sequence ID" value="NZ_CAXIXY010000003.1"/>
</dbReference>
<dbReference type="SUPFAM" id="SSF54427">
    <property type="entry name" value="NTF2-like"/>
    <property type="match status" value="2"/>
</dbReference>
<feature type="domain" description="SnoaL-like" evidence="2">
    <location>
        <begin position="180"/>
        <end position="286"/>
    </location>
</feature>
<organism evidence="3 4">
    <name type="scientific">Tenacibaculum platacis</name>
    <dbReference type="NCBI Taxonomy" id="3137852"/>
    <lineage>
        <taxon>Bacteria</taxon>
        <taxon>Pseudomonadati</taxon>
        <taxon>Bacteroidota</taxon>
        <taxon>Flavobacteriia</taxon>
        <taxon>Flavobacteriales</taxon>
        <taxon>Flavobacteriaceae</taxon>
        <taxon>Tenacibaculum</taxon>
    </lineage>
</organism>
<comment type="caution">
    <text evidence="3">The sequence shown here is derived from an EMBL/GenBank/DDBJ whole genome shotgun (WGS) entry which is preliminary data.</text>
</comment>
<name>A0ABM9NQR6_9FLAO</name>
<reference evidence="3 4" key="1">
    <citation type="submission" date="2024-05" db="EMBL/GenBank/DDBJ databases">
        <authorList>
            <person name="Duchaud E."/>
        </authorList>
    </citation>
    <scope>NUCLEOTIDE SEQUENCE [LARGE SCALE GENOMIC DNA]</scope>
    <source>
        <strain evidence="3">Ena-SAMPLE-TAB-13-05-2024-13:56:06:370-140302</strain>
    </source>
</reference>
<feature type="signal peptide" evidence="1">
    <location>
        <begin position="1"/>
        <end position="24"/>
    </location>
</feature>
<dbReference type="Proteomes" id="UP001497416">
    <property type="component" value="Unassembled WGS sequence"/>
</dbReference>